<protein>
    <submittedName>
        <fullName evidence="1">Uncharacterized protein</fullName>
    </submittedName>
</protein>
<comment type="caution">
    <text evidence="1">The sequence shown here is derived from an EMBL/GenBank/DDBJ whole genome shotgun (WGS) entry which is preliminary data.</text>
</comment>
<organism evidence="1">
    <name type="scientific">bioreactor metagenome</name>
    <dbReference type="NCBI Taxonomy" id="1076179"/>
    <lineage>
        <taxon>unclassified sequences</taxon>
        <taxon>metagenomes</taxon>
        <taxon>ecological metagenomes</taxon>
    </lineage>
</organism>
<dbReference type="InterPro" id="IPR015422">
    <property type="entry name" value="PyrdxlP-dep_Trfase_small"/>
</dbReference>
<gene>
    <name evidence="1" type="ORF">SDC9_137798</name>
</gene>
<accession>A0A645DMZ0</accession>
<sequence>MYDDDNFFNEFVVRPLVKISSIEKILAKNGMSSGVIVNGKNLMFAVTEKRTKEEIEKFANLLGGLDYE</sequence>
<dbReference type="AlphaFoldDB" id="A0A645DMZ0"/>
<dbReference type="EMBL" id="VSSQ01037870">
    <property type="protein sequence ID" value="MPM90676.1"/>
    <property type="molecule type" value="Genomic_DNA"/>
</dbReference>
<evidence type="ECO:0000313" key="1">
    <source>
        <dbReference type="EMBL" id="MPM90676.1"/>
    </source>
</evidence>
<proteinExistence type="predicted"/>
<dbReference type="Gene3D" id="3.90.1150.10">
    <property type="entry name" value="Aspartate Aminotransferase, domain 1"/>
    <property type="match status" value="1"/>
</dbReference>
<reference evidence="1" key="1">
    <citation type="submission" date="2019-08" db="EMBL/GenBank/DDBJ databases">
        <authorList>
            <person name="Kucharzyk K."/>
            <person name="Murdoch R.W."/>
            <person name="Higgins S."/>
            <person name="Loffler F."/>
        </authorList>
    </citation>
    <scope>NUCLEOTIDE SEQUENCE</scope>
</reference>
<name>A0A645DMZ0_9ZZZZ</name>